<evidence type="ECO:0008006" key="4">
    <source>
        <dbReference type="Google" id="ProtNLM"/>
    </source>
</evidence>
<gene>
    <name evidence="2" type="ORF">HMPREF9626_0274</name>
</gene>
<protein>
    <recommendedName>
        <fullName evidence="4">Major facilitator superfamily (MFS) profile domain-containing protein</fullName>
    </recommendedName>
</protein>
<keyword evidence="1" id="KW-1133">Transmembrane helix</keyword>
<evidence type="ECO:0000313" key="2">
    <source>
        <dbReference type="EMBL" id="EFQ55219.1"/>
    </source>
</evidence>
<dbReference type="InterPro" id="IPR036259">
    <property type="entry name" value="MFS_trans_sf"/>
</dbReference>
<proteinExistence type="predicted"/>
<feature type="transmembrane region" description="Helical" evidence="1">
    <location>
        <begin position="147"/>
        <end position="166"/>
    </location>
</feature>
<accession>E3CDS9</accession>
<name>E3CDS9_STRPA</name>
<comment type="caution">
    <text evidence="2">The sequence shown here is derived from an EMBL/GenBank/DDBJ whole genome shotgun (WGS) entry which is preliminary data.</text>
</comment>
<evidence type="ECO:0000313" key="3">
    <source>
        <dbReference type="Proteomes" id="UP000003812"/>
    </source>
</evidence>
<dbReference type="EMBL" id="AEKM01000008">
    <property type="protein sequence ID" value="EFQ55219.1"/>
    <property type="molecule type" value="Genomic_DNA"/>
</dbReference>
<keyword evidence="1" id="KW-0812">Transmembrane</keyword>
<evidence type="ECO:0000256" key="1">
    <source>
        <dbReference type="SAM" id="Phobius"/>
    </source>
</evidence>
<dbReference type="AlphaFoldDB" id="E3CDS9"/>
<dbReference type="Proteomes" id="UP000003812">
    <property type="component" value="Unassembled WGS sequence"/>
</dbReference>
<sequence length="213" mass="23952">MSENIESESESTFQLLDTISAFRESKFASFIVITESILSGGTDLLLTLAPLYLVSEGIPIQYLGLVLAVQRLADLTGAFVAPRIKISYKKFSLLIILYRASFILVFVIPIPLIKLLLFGLSFIIIGISGNMFEKMIYSEYNYENMGLIYSTNSSLYALFSIVFLIVPQFYSDIHILGITINIFTVLVGFYLLFINNPFKESKGIENEPESYAE</sequence>
<feature type="transmembrane region" description="Helical" evidence="1">
    <location>
        <begin position="173"/>
        <end position="193"/>
    </location>
</feature>
<dbReference type="SUPFAM" id="SSF103473">
    <property type="entry name" value="MFS general substrate transporter"/>
    <property type="match status" value="1"/>
</dbReference>
<organism evidence="2 3">
    <name type="scientific">Streptococcus parasanguinis F0405</name>
    <dbReference type="NCBI Taxonomy" id="905067"/>
    <lineage>
        <taxon>Bacteria</taxon>
        <taxon>Bacillati</taxon>
        <taxon>Bacillota</taxon>
        <taxon>Bacilli</taxon>
        <taxon>Lactobacillales</taxon>
        <taxon>Streptococcaceae</taxon>
        <taxon>Streptococcus</taxon>
    </lineage>
</organism>
<reference evidence="2 3" key="1">
    <citation type="submission" date="2010-10" db="EMBL/GenBank/DDBJ databases">
        <authorList>
            <person name="Durkin A.S."/>
            <person name="Madupu R."/>
            <person name="Torralba M."/>
            <person name="Gillis M."/>
            <person name="Methe B."/>
            <person name="Sutton G."/>
            <person name="Nelson K.E."/>
        </authorList>
    </citation>
    <scope>NUCLEOTIDE SEQUENCE [LARGE SCALE GENOMIC DNA]</scope>
    <source>
        <strain evidence="2 3">F0405</strain>
    </source>
</reference>
<feature type="transmembrane region" description="Helical" evidence="1">
    <location>
        <begin position="102"/>
        <end position="127"/>
    </location>
</feature>
<keyword evidence="1" id="KW-0472">Membrane</keyword>